<comment type="caution">
    <text evidence="2">The sequence shown here is derived from an EMBL/GenBank/DDBJ whole genome shotgun (WGS) entry which is preliminary data.</text>
</comment>
<dbReference type="Proteomes" id="UP001597178">
    <property type="component" value="Unassembled WGS sequence"/>
</dbReference>
<sequence>MKNGSVTGEGSDAMFKIMMLLLLIIVLVLMLKHEKRIVKILLLTYFIVLSIVFMSGSIYISSEKNLYDGPAADGGFAKHFEWVSHFSLLYMVPLFCLLGYKLYKLTQRLMNRTWLKWLTFGAGFAGLTAISYIALFIFILIFYGFAP</sequence>
<dbReference type="RefSeq" id="WP_382398904.1">
    <property type="nucleotide sequence ID" value="NZ_JBHTNH010000012.1"/>
</dbReference>
<feature type="transmembrane region" description="Helical" evidence="1">
    <location>
        <begin position="115"/>
        <end position="145"/>
    </location>
</feature>
<organism evidence="2 3">
    <name type="scientific">Lentibacillus salinarum</name>
    <dbReference type="NCBI Taxonomy" id="446820"/>
    <lineage>
        <taxon>Bacteria</taxon>
        <taxon>Bacillati</taxon>
        <taxon>Bacillota</taxon>
        <taxon>Bacilli</taxon>
        <taxon>Bacillales</taxon>
        <taxon>Bacillaceae</taxon>
        <taxon>Lentibacillus</taxon>
    </lineage>
</organism>
<keyword evidence="1" id="KW-1133">Transmembrane helix</keyword>
<keyword evidence="1" id="KW-0812">Transmembrane</keyword>
<proteinExistence type="predicted"/>
<feature type="transmembrane region" description="Helical" evidence="1">
    <location>
        <begin position="40"/>
        <end position="62"/>
    </location>
</feature>
<evidence type="ECO:0000313" key="3">
    <source>
        <dbReference type="Proteomes" id="UP001597178"/>
    </source>
</evidence>
<name>A0ABW3ZT60_9BACI</name>
<reference evidence="3" key="1">
    <citation type="journal article" date="2019" name="Int. J. Syst. Evol. Microbiol.">
        <title>The Global Catalogue of Microorganisms (GCM) 10K type strain sequencing project: providing services to taxonomists for standard genome sequencing and annotation.</title>
        <authorList>
            <consortium name="The Broad Institute Genomics Platform"/>
            <consortium name="The Broad Institute Genome Sequencing Center for Infectious Disease"/>
            <person name="Wu L."/>
            <person name="Ma J."/>
        </authorList>
    </citation>
    <scope>NUCLEOTIDE SEQUENCE [LARGE SCALE GENOMIC DNA]</scope>
    <source>
        <strain evidence="3">CCUG 54822</strain>
    </source>
</reference>
<dbReference type="EMBL" id="JBHTNH010000012">
    <property type="protein sequence ID" value="MFD1361383.1"/>
    <property type="molecule type" value="Genomic_DNA"/>
</dbReference>
<accession>A0ABW3ZT60</accession>
<protein>
    <recommendedName>
        <fullName evidence="4">DUF420 domain-containing protein</fullName>
    </recommendedName>
</protein>
<keyword evidence="3" id="KW-1185">Reference proteome</keyword>
<evidence type="ECO:0008006" key="4">
    <source>
        <dbReference type="Google" id="ProtNLM"/>
    </source>
</evidence>
<keyword evidence="1" id="KW-0472">Membrane</keyword>
<evidence type="ECO:0000256" key="1">
    <source>
        <dbReference type="SAM" id="Phobius"/>
    </source>
</evidence>
<feature type="transmembrane region" description="Helical" evidence="1">
    <location>
        <begin position="13"/>
        <end position="31"/>
    </location>
</feature>
<evidence type="ECO:0000313" key="2">
    <source>
        <dbReference type="EMBL" id="MFD1361383.1"/>
    </source>
</evidence>
<gene>
    <name evidence="2" type="ORF">ACFQ4A_06850</name>
</gene>
<feature type="transmembrane region" description="Helical" evidence="1">
    <location>
        <begin position="82"/>
        <end position="103"/>
    </location>
</feature>